<keyword evidence="2" id="KW-1185">Reference proteome</keyword>
<reference evidence="1 2" key="1">
    <citation type="submission" date="2019-03" db="EMBL/GenBank/DDBJ databases">
        <title>Genomic Encyclopedia of Archaeal and Bacterial Type Strains, Phase II (KMG-II): from individual species to whole genera.</title>
        <authorList>
            <person name="Goeker M."/>
        </authorList>
    </citation>
    <scope>NUCLEOTIDE SEQUENCE [LARGE SCALE GENOMIC DNA]</scope>
    <source>
        <strain evidence="1 2">DSM 28353</strain>
    </source>
</reference>
<gene>
    <name evidence="1" type="ORF">CLV99_0398</name>
</gene>
<comment type="caution">
    <text evidence="1">The sequence shown here is derived from an EMBL/GenBank/DDBJ whole genome shotgun (WGS) entry which is preliminary data.</text>
</comment>
<dbReference type="AlphaFoldDB" id="A0A4R6WR73"/>
<evidence type="ECO:0000313" key="1">
    <source>
        <dbReference type="EMBL" id="TDQ81277.1"/>
    </source>
</evidence>
<accession>A0A4R6WR73</accession>
<organism evidence="1 2">
    <name type="scientific">Sphingobacterium yanglingense</name>
    <dbReference type="NCBI Taxonomy" id="1437280"/>
    <lineage>
        <taxon>Bacteria</taxon>
        <taxon>Pseudomonadati</taxon>
        <taxon>Bacteroidota</taxon>
        <taxon>Sphingobacteriia</taxon>
        <taxon>Sphingobacteriales</taxon>
        <taxon>Sphingobacteriaceae</taxon>
        <taxon>Sphingobacterium</taxon>
    </lineage>
</organism>
<protein>
    <submittedName>
        <fullName evidence="1">Uncharacterized protein</fullName>
    </submittedName>
</protein>
<evidence type="ECO:0000313" key="2">
    <source>
        <dbReference type="Proteomes" id="UP000295292"/>
    </source>
</evidence>
<dbReference type="Proteomes" id="UP000295292">
    <property type="component" value="Unassembled WGS sequence"/>
</dbReference>
<sequence>MILVSFKRDSNHIYKGYDTVEGAMPAVLKWILTVCGL</sequence>
<dbReference type="EMBL" id="SNYV01000004">
    <property type="protein sequence ID" value="TDQ81277.1"/>
    <property type="molecule type" value="Genomic_DNA"/>
</dbReference>
<proteinExistence type="predicted"/>
<name>A0A4R6WR73_9SPHI</name>